<keyword evidence="2" id="KW-1185">Reference proteome</keyword>
<dbReference type="OrthoDB" id="717548at2"/>
<name>A0A1W2A1K7_9SPHI</name>
<gene>
    <name evidence="1" type="ORF">SAMN04488101_101234</name>
</gene>
<protein>
    <submittedName>
        <fullName evidence="1">Uncharacterized protein</fullName>
    </submittedName>
</protein>
<dbReference type="STRING" id="475255.SAMN04488101_101234"/>
<proteinExistence type="predicted"/>
<reference evidence="1 2" key="1">
    <citation type="submission" date="2017-04" db="EMBL/GenBank/DDBJ databases">
        <authorList>
            <person name="Afonso C.L."/>
            <person name="Miller P.J."/>
            <person name="Scott M.A."/>
            <person name="Spackman E."/>
            <person name="Goraichik I."/>
            <person name="Dimitrov K.M."/>
            <person name="Suarez D.L."/>
            <person name="Swayne D.E."/>
        </authorList>
    </citation>
    <scope>NUCLEOTIDE SEQUENCE [LARGE SCALE GENOMIC DNA]</scope>
    <source>
        <strain evidence="1 2">DSM 19625</strain>
    </source>
</reference>
<dbReference type="RefSeq" id="WP_084286828.1">
    <property type="nucleotide sequence ID" value="NZ_FWYB01000001.1"/>
</dbReference>
<sequence>MSSGTKSYAFCADYSNMAQCLLAIKTLEDTGAFAAEAEILKLLYLFEHDLLRKLYLRTIRVLRILEHSDGNYLGGDFNPGGFTFNDFHVGYLLDSPQNNTDPNFVLGDYQGEDYLNVDYHVGYSDPRENGYGATFEFILTNFKEFCQREAEISEQEKAALDAALIPVLDAFAELQKQLISEGLNPCQLPEEGYFDNSPGVMLQTAGADGTDGFAEGIHLRWNLTGEMGNNHIPRGTYSNNSGQLIGYNRPDDFIKISRIPYLNPVVFSIDFENDRPVVDFLKRRWTYTINQTVNGKMISNRVRVTFSDKVKYNQLMATANPTTGYFSFLKQYNSILVLEVLNKTAFKLGFDFRKNTGNGGTLKIEALCTDNVQTGTQNTLTIRKTILLDAANAVTDTMLGENIKTIRLKKNAAGYLQKFSFETYSDFLTTRNPEDWINVGDDFSLSLNDQKVLDRLENASYPVNDIWPQYNNGTRVRVANYQEKWEVSRPNEPSIKEAITTYLALSETDPRAEDVLREDNAGPDDPGMLISYVDVLALQALDYHMARMLGLGHIDVIPDAGTADQFLYRLSYSNRKSLSDATLVNYSCLSLPVAKRDKRVPEKPLMRSLKYGIPVNDGEINTVFDGQGYTKLDDIRAVNIGREPFPDEIPGYDFFSDSAPLLNNNAFEHGTAVFYGIEYRAEGTSGYVKPEITNAKAMGTPYYAYDNDFPETGVLETVPALDDPTSLYIHFEQEAGIHHYAIYGINWFGRPSAISDEVTTDVTVFPLKNSLIPPADLAVQYIQEEDTLLFTTTIEQNWLKGRTETFPGQDVSFTRLTFNWLDVVDVSNLKQITAQALEKVVRPDKVKVFFKPGMPLEIIGVIRNILPVADSDTQLRLYTGSYLQIDGALVEPAIAAADFFRFTDSLLSTVDGQYHVIRVESGTDWPVIVIEKILDVSLVDDAEDPGEFGTLKTYSSPDLNSRFSMVENLSNQANWEPVAEEISIVSFTDPNTPNIEETIDSEGNITKQWIGGITGNAIVTPMFSTPAGPDDVPGYYMISFDASVTMPPHPQINLPFDPADPDKNSPDALHMAHVEWYRGSVRMTLEAEGEDKKLLEVHVIDQSGVLTLFIYDPTYMDTPIKGSTGPADFVQVNFHPGYRVYVLPEPPPVYAFNRDHILPLNEDNDKRTLLGLQCVDTRLGGSGFLSQVSVPAVLVAQKIEEPIQFEEPIVPGLRVRPDATDKAAFTFDIRIAPATNGTKRSPFGFEFFRTTHEDVLYALYADETVTQIFASLDALEADPSYDLRYYQLVNLMFDPAQPSQFRVFDATPEPYGFPAPDRPGLTDPGDSNAVKFDKFKSAIRQTLLPLTEQTPIFSLLKEGYQTENRLPVIRDIDGNLLSASNPAFNPFPMVRKFVKGGEPNTTYIRFTDYILSASSRSLYFYAGNEVTNQLKPGLLSLFAGPVTILHTSPAEAPLISKFTIATPPVAFESIAVVFQIAPMQFSEHISRIRVYRTTNLFKANTLQTMDSYFDVEIEEGVLTGYEITDNFEDLTILPLGELVYYRFAGIRTIVNEFDEFEDVFSEGSEVVSVRLIDTINPDAPDISYDAVANKLSWLPTANNGLYYLYKQNIKGNWERIYTVTPPDVNQEMEYVFPEPLVFEDDEGNRIYYRFKVQVQNSSGLLNLVDNEVTI</sequence>
<evidence type="ECO:0000313" key="2">
    <source>
        <dbReference type="Proteomes" id="UP000192678"/>
    </source>
</evidence>
<organism evidence="1 2">
    <name type="scientific">Pedobacter nyackensis</name>
    <dbReference type="NCBI Taxonomy" id="475255"/>
    <lineage>
        <taxon>Bacteria</taxon>
        <taxon>Pseudomonadati</taxon>
        <taxon>Bacteroidota</taxon>
        <taxon>Sphingobacteriia</taxon>
        <taxon>Sphingobacteriales</taxon>
        <taxon>Sphingobacteriaceae</taxon>
        <taxon>Pedobacter</taxon>
    </lineage>
</organism>
<accession>A0A1W2A1K7</accession>
<dbReference type="EMBL" id="FWYB01000001">
    <property type="protein sequence ID" value="SMC54311.1"/>
    <property type="molecule type" value="Genomic_DNA"/>
</dbReference>
<dbReference type="Proteomes" id="UP000192678">
    <property type="component" value="Unassembled WGS sequence"/>
</dbReference>
<evidence type="ECO:0000313" key="1">
    <source>
        <dbReference type="EMBL" id="SMC54311.1"/>
    </source>
</evidence>